<evidence type="ECO:0000256" key="4">
    <source>
        <dbReference type="PROSITE-ProRule" id="PRU00433"/>
    </source>
</evidence>
<proteinExistence type="predicted"/>
<organism evidence="7 8">
    <name type="scientific">Legionella massiliensis</name>
    <dbReference type="NCBI Taxonomy" id="1034943"/>
    <lineage>
        <taxon>Bacteria</taxon>
        <taxon>Pseudomonadati</taxon>
        <taxon>Pseudomonadota</taxon>
        <taxon>Gammaproteobacteria</taxon>
        <taxon>Legionellales</taxon>
        <taxon>Legionellaceae</taxon>
        <taxon>Legionella</taxon>
    </lineage>
</organism>
<keyword evidence="5" id="KW-0732">Signal</keyword>
<accession>A0A078L1D8</accession>
<dbReference type="GO" id="GO:0046872">
    <property type="term" value="F:metal ion binding"/>
    <property type="evidence" value="ECO:0007669"/>
    <property type="project" value="UniProtKB-KW"/>
</dbReference>
<dbReference type="STRING" id="1034943.BN59_02166"/>
<evidence type="ECO:0000256" key="3">
    <source>
        <dbReference type="ARBA" id="ARBA00023004"/>
    </source>
</evidence>
<feature type="domain" description="Cytochrome c" evidence="6">
    <location>
        <begin position="172"/>
        <end position="260"/>
    </location>
</feature>
<protein>
    <recommendedName>
        <fullName evidence="6">Cytochrome c domain-containing protein</fullName>
    </recommendedName>
</protein>
<dbReference type="GO" id="GO:0009055">
    <property type="term" value="F:electron transfer activity"/>
    <property type="evidence" value="ECO:0007669"/>
    <property type="project" value="InterPro"/>
</dbReference>
<keyword evidence="8" id="KW-1185">Reference proteome</keyword>
<dbReference type="Pfam" id="PF00034">
    <property type="entry name" value="Cytochrom_C"/>
    <property type="match status" value="1"/>
</dbReference>
<keyword evidence="2 4" id="KW-0479">Metal-binding</keyword>
<evidence type="ECO:0000256" key="2">
    <source>
        <dbReference type="ARBA" id="ARBA00022723"/>
    </source>
</evidence>
<keyword evidence="3 4" id="KW-0408">Iron</keyword>
<dbReference type="InterPro" id="IPR036909">
    <property type="entry name" value="Cyt_c-like_dom_sf"/>
</dbReference>
<keyword evidence="1 4" id="KW-0349">Heme</keyword>
<dbReference type="AlphaFoldDB" id="A0A078L1D8"/>
<evidence type="ECO:0000256" key="5">
    <source>
        <dbReference type="SAM" id="SignalP"/>
    </source>
</evidence>
<dbReference type="OrthoDB" id="5728201at2"/>
<dbReference type="RefSeq" id="WP_052403245.1">
    <property type="nucleotide sequence ID" value="NZ_CCVW01000002.1"/>
</dbReference>
<evidence type="ECO:0000256" key="1">
    <source>
        <dbReference type="ARBA" id="ARBA00022617"/>
    </source>
</evidence>
<feature type="signal peptide" evidence="5">
    <location>
        <begin position="1"/>
        <end position="17"/>
    </location>
</feature>
<feature type="chain" id="PRO_5009744166" description="Cytochrome c domain-containing protein" evidence="5">
    <location>
        <begin position="18"/>
        <end position="271"/>
    </location>
</feature>
<dbReference type="Gene3D" id="1.10.760.10">
    <property type="entry name" value="Cytochrome c-like domain"/>
    <property type="match status" value="1"/>
</dbReference>
<reference evidence="7 8" key="1">
    <citation type="submission" date="2014-06" db="EMBL/GenBank/DDBJ databases">
        <authorList>
            <person name="Urmite Genomes Urmite Genomes"/>
        </authorList>
    </citation>
    <scope>NUCLEOTIDE SEQUENCE [LARGE SCALE GENOMIC DNA]</scope>
</reference>
<evidence type="ECO:0000259" key="6">
    <source>
        <dbReference type="PROSITE" id="PS51007"/>
    </source>
</evidence>
<dbReference type="GO" id="GO:0020037">
    <property type="term" value="F:heme binding"/>
    <property type="evidence" value="ECO:0007669"/>
    <property type="project" value="InterPro"/>
</dbReference>
<gene>
    <name evidence="7" type="ORF">BN59_02166</name>
</gene>
<dbReference type="eggNOG" id="COG2010">
    <property type="taxonomic scope" value="Bacteria"/>
</dbReference>
<sequence length="271" mass="30935">MKRLAILLLFFSSFSQAAETLTTTVADQETTYSREMLLAHPKLITIKQAHLPAYPGQLFDLKAVPLCSLLKIDDQNRGNILKIRAWDTYISYFKLHRIYPCDGKQTSIAYVAIEEPNKPWPILAKAKRSAGPFYLIWQGKKVPTSDWVFGIENVSTTKKNPFDSLLPSNSTTQEAAGLEQFATKCGVCHSINLIGNQDVGPDLNFPMNPTEYLAEPLLRQYIRNPQSVRHMKNDKMFAFTKEYLSDAELDNLLAFLKLMKRHKLKEIHRKT</sequence>
<name>A0A078L1D8_9GAMM</name>
<dbReference type="Proteomes" id="UP000044071">
    <property type="component" value="Unassembled WGS sequence"/>
</dbReference>
<dbReference type="PROSITE" id="PS51007">
    <property type="entry name" value="CYTC"/>
    <property type="match status" value="1"/>
</dbReference>
<dbReference type="InterPro" id="IPR009056">
    <property type="entry name" value="Cyt_c-like_dom"/>
</dbReference>
<evidence type="ECO:0000313" key="7">
    <source>
        <dbReference type="EMBL" id="CDZ77873.1"/>
    </source>
</evidence>
<evidence type="ECO:0000313" key="8">
    <source>
        <dbReference type="Proteomes" id="UP000044071"/>
    </source>
</evidence>
<dbReference type="SUPFAM" id="SSF46626">
    <property type="entry name" value="Cytochrome c"/>
    <property type="match status" value="1"/>
</dbReference>
<dbReference type="EMBL" id="CCSB01000002">
    <property type="protein sequence ID" value="CDZ77873.1"/>
    <property type="molecule type" value="Genomic_DNA"/>
</dbReference>